<sequence length="78" mass="8593">ILTDVMSATDKISDLPDLVSMLPEKDRYIQDLINSLLCGLGDYDDCVDTLIINESKGAFSIDLSDGRVIVFKPSIEMP</sequence>
<feature type="non-terminal residue" evidence="1">
    <location>
        <position position="1"/>
    </location>
</feature>
<evidence type="ECO:0000313" key="1">
    <source>
        <dbReference type="EMBL" id="KKM01630.1"/>
    </source>
</evidence>
<dbReference type="AlphaFoldDB" id="A0A0F9GS49"/>
<reference evidence="1" key="1">
    <citation type="journal article" date="2015" name="Nature">
        <title>Complex archaea that bridge the gap between prokaryotes and eukaryotes.</title>
        <authorList>
            <person name="Spang A."/>
            <person name="Saw J.H."/>
            <person name="Jorgensen S.L."/>
            <person name="Zaremba-Niedzwiedzka K."/>
            <person name="Martijn J."/>
            <person name="Lind A.E."/>
            <person name="van Eijk R."/>
            <person name="Schleper C."/>
            <person name="Guy L."/>
            <person name="Ettema T.J."/>
        </authorList>
    </citation>
    <scope>NUCLEOTIDE SEQUENCE</scope>
</reference>
<proteinExistence type="predicted"/>
<accession>A0A0F9GS49</accession>
<protein>
    <submittedName>
        <fullName evidence="1">Uncharacterized protein</fullName>
    </submittedName>
</protein>
<comment type="caution">
    <text evidence="1">The sequence shown here is derived from an EMBL/GenBank/DDBJ whole genome shotgun (WGS) entry which is preliminary data.</text>
</comment>
<name>A0A0F9GS49_9ZZZZ</name>
<gene>
    <name evidence="1" type="ORF">LCGC14_1792490</name>
</gene>
<dbReference type="EMBL" id="LAZR01017144">
    <property type="protein sequence ID" value="KKM01630.1"/>
    <property type="molecule type" value="Genomic_DNA"/>
</dbReference>
<organism evidence="1">
    <name type="scientific">marine sediment metagenome</name>
    <dbReference type="NCBI Taxonomy" id="412755"/>
    <lineage>
        <taxon>unclassified sequences</taxon>
        <taxon>metagenomes</taxon>
        <taxon>ecological metagenomes</taxon>
    </lineage>
</organism>